<name>A0A437J7H3_9SPHN</name>
<dbReference type="GO" id="GO:0015627">
    <property type="term" value="C:type II protein secretion system complex"/>
    <property type="evidence" value="ECO:0007669"/>
    <property type="project" value="InterPro"/>
</dbReference>
<evidence type="ECO:0000313" key="12">
    <source>
        <dbReference type="Proteomes" id="UP000282977"/>
    </source>
</evidence>
<dbReference type="AlphaFoldDB" id="A0A437J7H3"/>
<sequence>MMGLTLSRRARWGLVLAFVIGLVLFLPLRTAATMIGLEKQGVSARGISGSLWSGRIVQLAIGDVPIGTVNAGLSPFPLLLGRARIDLWRKTGTPDDIAGALTFGLGGRVGIDDVTGRVPLGTTFAPLPIGSAEFVDVSAYFTGDICGDAEGRVRVAIAGEIPGVNLSQGLTGDVRCEGGALMVPLVSQSGLETLNLRITGDGRYSATMRVRNSDPALAQGLSAAGFTAAGDGFVLKVDGTL</sequence>
<evidence type="ECO:0000313" key="11">
    <source>
        <dbReference type="EMBL" id="RVT40997.1"/>
    </source>
</evidence>
<evidence type="ECO:0000256" key="5">
    <source>
        <dbReference type="ARBA" id="ARBA00022475"/>
    </source>
</evidence>
<dbReference type="GO" id="GO:0005886">
    <property type="term" value="C:plasma membrane"/>
    <property type="evidence" value="ECO:0007669"/>
    <property type="project" value="UniProtKB-SubCell"/>
</dbReference>
<evidence type="ECO:0000256" key="3">
    <source>
        <dbReference type="ARBA" id="ARBA00021563"/>
    </source>
</evidence>
<keyword evidence="7" id="KW-0812">Transmembrane</keyword>
<accession>A0A437J7H3</accession>
<evidence type="ECO:0000256" key="7">
    <source>
        <dbReference type="ARBA" id="ARBA00022692"/>
    </source>
</evidence>
<dbReference type="Proteomes" id="UP000282977">
    <property type="component" value="Unassembled WGS sequence"/>
</dbReference>
<evidence type="ECO:0000256" key="2">
    <source>
        <dbReference type="ARBA" id="ARBA00007208"/>
    </source>
</evidence>
<keyword evidence="5" id="KW-1003">Cell membrane</keyword>
<dbReference type="OrthoDB" id="7477467at2"/>
<dbReference type="EMBL" id="RZUL01000003">
    <property type="protein sequence ID" value="RVT40997.1"/>
    <property type="molecule type" value="Genomic_DNA"/>
</dbReference>
<evidence type="ECO:0000256" key="1">
    <source>
        <dbReference type="ARBA" id="ARBA00004533"/>
    </source>
</evidence>
<evidence type="ECO:0000256" key="9">
    <source>
        <dbReference type="ARBA" id="ARBA00023136"/>
    </source>
</evidence>
<organism evidence="11 12">
    <name type="scientific">Sphingobium algorifonticola</name>
    <dbReference type="NCBI Taxonomy" id="2008318"/>
    <lineage>
        <taxon>Bacteria</taxon>
        <taxon>Pseudomonadati</taxon>
        <taxon>Pseudomonadota</taxon>
        <taxon>Alphaproteobacteria</taxon>
        <taxon>Sphingomonadales</taxon>
        <taxon>Sphingomonadaceae</taxon>
        <taxon>Sphingobium</taxon>
    </lineage>
</organism>
<evidence type="ECO:0000256" key="8">
    <source>
        <dbReference type="ARBA" id="ARBA00022927"/>
    </source>
</evidence>
<comment type="subcellular location">
    <subcellularLocation>
        <location evidence="1">Cell inner membrane</location>
    </subcellularLocation>
</comment>
<keyword evidence="6" id="KW-0997">Cell inner membrane</keyword>
<dbReference type="RefSeq" id="WP_127690994.1">
    <property type="nucleotide sequence ID" value="NZ_RZUL01000003.1"/>
</dbReference>
<comment type="caution">
    <text evidence="11">The sequence shown here is derived from an EMBL/GenBank/DDBJ whole genome shotgun (WGS) entry which is preliminary data.</text>
</comment>
<dbReference type="Pfam" id="PF01203">
    <property type="entry name" value="T2SSN"/>
    <property type="match status" value="1"/>
</dbReference>
<protein>
    <recommendedName>
        <fullName evidence="3">Type II secretion system protein N</fullName>
    </recommendedName>
    <alternativeName>
        <fullName evidence="10">General secretion pathway protein N</fullName>
    </alternativeName>
</protein>
<evidence type="ECO:0000256" key="6">
    <source>
        <dbReference type="ARBA" id="ARBA00022519"/>
    </source>
</evidence>
<keyword evidence="12" id="KW-1185">Reference proteome</keyword>
<keyword evidence="4" id="KW-0813">Transport</keyword>
<dbReference type="GO" id="GO:0015628">
    <property type="term" value="P:protein secretion by the type II secretion system"/>
    <property type="evidence" value="ECO:0007669"/>
    <property type="project" value="InterPro"/>
</dbReference>
<evidence type="ECO:0000256" key="10">
    <source>
        <dbReference type="ARBA" id="ARBA00030772"/>
    </source>
</evidence>
<proteinExistence type="inferred from homology"/>
<comment type="similarity">
    <text evidence="2">Belongs to the GSP N family.</text>
</comment>
<reference evidence="11 12" key="1">
    <citation type="submission" date="2019-01" db="EMBL/GenBank/DDBJ databases">
        <authorList>
            <person name="Chen W.-M."/>
        </authorList>
    </citation>
    <scope>NUCLEOTIDE SEQUENCE [LARGE SCALE GENOMIC DNA]</scope>
    <source>
        <strain evidence="11 12">TLA-22</strain>
    </source>
</reference>
<gene>
    <name evidence="11" type="ORF">ENE74_11130</name>
</gene>
<keyword evidence="9" id="KW-0472">Membrane</keyword>
<dbReference type="InterPro" id="IPR022792">
    <property type="entry name" value="T2SS_protein-GspN"/>
</dbReference>
<evidence type="ECO:0000256" key="4">
    <source>
        <dbReference type="ARBA" id="ARBA00022448"/>
    </source>
</evidence>
<keyword evidence="8" id="KW-0653">Protein transport</keyword>